<sequence>MERWRTHTLLPLVLDALGLTGTDPATRRLAEAFGGEPAAVRERLVGEPARRSRRLLFASGGEIVLHDDAVAAVVLHLGPTPHAPRGLDLAEWIDGADGDATLEQLVTAVGAPRHFAGFGTPYLTLDGGYARLDFRDRRGWNEPGNLLSITVTAEEPGRTTRPEDDDCPSCSDLLVRREPAGGVDVEATVDALAAALAVGPLTEDAHWVRLADLQPLHASGLMERVESQLTCTTCRRIICLTLFRDSPPTFRYAVLDEAMRRPLEPIPPVEQWGDAARIAEEAGSMHHVDHEPGAWFLLEQQGVLYLHARYVINTMLDDSALIRLDDTEHEAYRTGGRSYISRLARRIHDGSPHEKSSPFHQRNLLRGPDARSYRDAVAQAVVNHTWLAEQRRR</sequence>
<gene>
    <name evidence="1" type="ORF">GC722_09555</name>
</gene>
<name>A0A6A9V0U6_9ACTN</name>
<organism evidence="1 2">
    <name type="scientific">Auraticoccus cholistanensis</name>
    <dbReference type="NCBI Taxonomy" id="2656650"/>
    <lineage>
        <taxon>Bacteria</taxon>
        <taxon>Bacillati</taxon>
        <taxon>Actinomycetota</taxon>
        <taxon>Actinomycetes</taxon>
        <taxon>Propionibacteriales</taxon>
        <taxon>Propionibacteriaceae</taxon>
        <taxon>Auraticoccus</taxon>
    </lineage>
</organism>
<keyword evidence="2" id="KW-1185">Reference proteome</keyword>
<evidence type="ECO:0000313" key="2">
    <source>
        <dbReference type="Proteomes" id="UP000435304"/>
    </source>
</evidence>
<reference evidence="1 2" key="1">
    <citation type="submission" date="2019-12" db="EMBL/GenBank/DDBJ databases">
        <title>Auraticoccus cholistani sp. nov., an actinomycete isolated from soil of Cholistan desert.</title>
        <authorList>
            <person name="Cheema M.T."/>
        </authorList>
    </citation>
    <scope>NUCLEOTIDE SEQUENCE [LARGE SCALE GENOMIC DNA]</scope>
    <source>
        <strain evidence="1 2">F435</strain>
    </source>
</reference>
<protein>
    <submittedName>
        <fullName evidence="1">Uncharacterized protein</fullName>
    </submittedName>
</protein>
<dbReference type="RefSeq" id="WP_156609652.1">
    <property type="nucleotide sequence ID" value="NZ_WPCU01000005.1"/>
</dbReference>
<comment type="caution">
    <text evidence="1">The sequence shown here is derived from an EMBL/GenBank/DDBJ whole genome shotgun (WGS) entry which is preliminary data.</text>
</comment>
<evidence type="ECO:0000313" key="1">
    <source>
        <dbReference type="EMBL" id="MVA76269.1"/>
    </source>
</evidence>
<proteinExistence type="predicted"/>
<dbReference type="EMBL" id="WPCU01000005">
    <property type="protein sequence ID" value="MVA76269.1"/>
    <property type="molecule type" value="Genomic_DNA"/>
</dbReference>
<dbReference type="Proteomes" id="UP000435304">
    <property type="component" value="Unassembled WGS sequence"/>
</dbReference>
<accession>A0A6A9V0U6</accession>
<dbReference type="AlphaFoldDB" id="A0A6A9V0U6"/>